<dbReference type="GO" id="GO:0035091">
    <property type="term" value="F:phosphatidylinositol binding"/>
    <property type="evidence" value="ECO:0007669"/>
    <property type="project" value="InterPro"/>
</dbReference>
<dbReference type="AlphaFoldDB" id="A0A7S0DIP8"/>
<dbReference type="Gene3D" id="3.30.1520.10">
    <property type="entry name" value="Phox-like domain"/>
    <property type="match status" value="1"/>
</dbReference>
<dbReference type="EMBL" id="HBEM01021524">
    <property type="protein sequence ID" value="CAD8455761.1"/>
    <property type="molecule type" value="Transcribed_RNA"/>
</dbReference>
<proteinExistence type="predicted"/>
<dbReference type="InterPro" id="IPR001683">
    <property type="entry name" value="PX_dom"/>
</dbReference>
<feature type="compositionally biased region" description="Basic residues" evidence="1">
    <location>
        <begin position="40"/>
        <end position="66"/>
    </location>
</feature>
<evidence type="ECO:0000256" key="1">
    <source>
        <dbReference type="SAM" id="MobiDB-lite"/>
    </source>
</evidence>
<feature type="region of interest" description="Disordered" evidence="1">
    <location>
        <begin position="572"/>
        <end position="593"/>
    </location>
</feature>
<name>A0A7S0DIP8_9EUKA</name>
<dbReference type="CDD" id="cd06093">
    <property type="entry name" value="PX_domain"/>
    <property type="match status" value="1"/>
</dbReference>
<feature type="compositionally biased region" description="Polar residues" evidence="1">
    <location>
        <begin position="496"/>
        <end position="505"/>
    </location>
</feature>
<dbReference type="SUPFAM" id="SSF64268">
    <property type="entry name" value="PX domain"/>
    <property type="match status" value="1"/>
</dbReference>
<dbReference type="InterPro" id="IPR036871">
    <property type="entry name" value="PX_dom_sf"/>
</dbReference>
<evidence type="ECO:0000259" key="2">
    <source>
        <dbReference type="Pfam" id="PF00787"/>
    </source>
</evidence>
<feature type="region of interest" description="Disordered" evidence="1">
    <location>
        <begin position="35"/>
        <end position="66"/>
    </location>
</feature>
<accession>A0A7S0DIP8</accession>
<protein>
    <recommendedName>
        <fullName evidence="2">PX domain-containing protein</fullName>
    </recommendedName>
</protein>
<feature type="region of interest" description="Disordered" evidence="1">
    <location>
        <begin position="422"/>
        <end position="450"/>
    </location>
</feature>
<organism evidence="3">
    <name type="scientific">Amorphochlora amoebiformis</name>
    <dbReference type="NCBI Taxonomy" id="1561963"/>
    <lineage>
        <taxon>Eukaryota</taxon>
        <taxon>Sar</taxon>
        <taxon>Rhizaria</taxon>
        <taxon>Cercozoa</taxon>
        <taxon>Chlorarachniophyceae</taxon>
        <taxon>Amorphochlora</taxon>
    </lineage>
</organism>
<evidence type="ECO:0000313" key="3">
    <source>
        <dbReference type="EMBL" id="CAD8455761.1"/>
    </source>
</evidence>
<feature type="region of interest" description="Disordered" evidence="1">
    <location>
        <begin position="490"/>
        <end position="524"/>
    </location>
</feature>
<feature type="compositionally biased region" description="Polar residues" evidence="1">
    <location>
        <begin position="573"/>
        <end position="593"/>
    </location>
</feature>
<reference evidence="3" key="1">
    <citation type="submission" date="2021-01" db="EMBL/GenBank/DDBJ databases">
        <authorList>
            <person name="Corre E."/>
            <person name="Pelletier E."/>
            <person name="Niang G."/>
            <person name="Scheremetjew M."/>
            <person name="Finn R."/>
            <person name="Kale V."/>
            <person name="Holt S."/>
            <person name="Cochrane G."/>
            <person name="Meng A."/>
            <person name="Brown T."/>
            <person name="Cohen L."/>
        </authorList>
    </citation>
    <scope>NUCLEOTIDE SEQUENCE</scope>
    <source>
        <strain evidence="3">CCMP2058</strain>
    </source>
</reference>
<sequence length="593" mass="67039">MDTKAFGRKARSNNKRISGWYESFSDIKHRQTLESTFKDSRRKSGGTQHISKHSHSLSKRNSRKATVGKRYPTFTLPRNPASVALVDHCFVVYITDGPVAKRRFADFLWLERCLRLAFPCVPLPYLPPPIGSFFFRNPTDEHKTRETLERFIRIVLATPFLRESVPFVNFVAKKSSFKASKNKIESQIRSCSKEDILKRYEKLFPRAFALARAEKSSVDHIEKRVGRLKAFLLNEKEVSSSISEATKNIAEAYRGLVSPAKEFAKAERARNSLQRAIAGHLGLELDIQSSKFMQRKFNLWPDAVKRTALSWKTRMGEHFDWEELQPNPLLHAIKQHEELVSSYRKAEAMYTKLSAGQSLKAIATKAELGTLISLLRVTTTLILRMGSRDLWRNRSLRFQHKMQRFIRQQHKDESMYVKMWGAGGDSTSSGPTAAVGKTRTDEKAGLSDVSLSEGEEDVMILFEMISQDVDTKIQPSRESRLSQYGSVALVREPESNPGSPKSGTGASPRLKTRSRSMSSYRDLKDSINEQKQAWNSSRNNKTDVCKVSIVTSRENSLVDGSSGMIARVDHTSGLFQPTSPTGLHSITTSISRP</sequence>
<dbReference type="Pfam" id="PF00787">
    <property type="entry name" value="PX"/>
    <property type="match status" value="1"/>
</dbReference>
<feature type="domain" description="PX" evidence="2">
    <location>
        <begin position="101"/>
        <end position="171"/>
    </location>
</feature>
<gene>
    <name evidence="3" type="ORF">LAMO00422_LOCUS14706</name>
</gene>